<sequence>MSKIPISNNSCLYYGEYNYLENIILRFFYLMKDTVEARLLKITEFIEMEIIVEKEKWKGFEIEEILIKIAFHLNLKDIFIVLLADKNTYQLIISHIYNNQNFW</sequence>
<accession>A0A9N8VVE7</accession>
<keyword evidence="2" id="KW-1185">Reference proteome</keyword>
<evidence type="ECO:0000313" key="1">
    <source>
        <dbReference type="EMBL" id="CAG8463837.1"/>
    </source>
</evidence>
<proteinExistence type="predicted"/>
<dbReference type="Proteomes" id="UP000789759">
    <property type="component" value="Unassembled WGS sequence"/>
</dbReference>
<name>A0A9N8VVE7_9GLOM</name>
<dbReference type="EMBL" id="CAJVQA010000235">
    <property type="protein sequence ID" value="CAG8463837.1"/>
    <property type="molecule type" value="Genomic_DNA"/>
</dbReference>
<comment type="caution">
    <text evidence="1">The sequence shown here is derived from an EMBL/GenBank/DDBJ whole genome shotgun (WGS) entry which is preliminary data.</text>
</comment>
<protein>
    <submittedName>
        <fullName evidence="1">2441_t:CDS:1</fullName>
    </submittedName>
</protein>
<evidence type="ECO:0000313" key="2">
    <source>
        <dbReference type="Proteomes" id="UP000789759"/>
    </source>
</evidence>
<dbReference type="AlphaFoldDB" id="A0A9N8VVE7"/>
<organism evidence="1 2">
    <name type="scientific">Cetraspora pellucida</name>
    <dbReference type="NCBI Taxonomy" id="1433469"/>
    <lineage>
        <taxon>Eukaryota</taxon>
        <taxon>Fungi</taxon>
        <taxon>Fungi incertae sedis</taxon>
        <taxon>Mucoromycota</taxon>
        <taxon>Glomeromycotina</taxon>
        <taxon>Glomeromycetes</taxon>
        <taxon>Diversisporales</taxon>
        <taxon>Gigasporaceae</taxon>
        <taxon>Cetraspora</taxon>
    </lineage>
</organism>
<gene>
    <name evidence="1" type="ORF">CPELLU_LOCUS749</name>
</gene>
<reference evidence="1" key="1">
    <citation type="submission" date="2021-06" db="EMBL/GenBank/DDBJ databases">
        <authorList>
            <person name="Kallberg Y."/>
            <person name="Tangrot J."/>
            <person name="Rosling A."/>
        </authorList>
    </citation>
    <scope>NUCLEOTIDE SEQUENCE</scope>
    <source>
        <strain evidence="1">FL966</strain>
    </source>
</reference>